<reference evidence="1" key="1">
    <citation type="journal article" date="2023" name="Mol. Phylogenet. Evol.">
        <title>Genome-scale phylogeny and comparative genomics of the fungal order Sordariales.</title>
        <authorList>
            <person name="Hensen N."/>
            <person name="Bonometti L."/>
            <person name="Westerberg I."/>
            <person name="Brannstrom I.O."/>
            <person name="Guillou S."/>
            <person name="Cros-Aarteil S."/>
            <person name="Calhoun S."/>
            <person name="Haridas S."/>
            <person name="Kuo A."/>
            <person name="Mondo S."/>
            <person name="Pangilinan J."/>
            <person name="Riley R."/>
            <person name="LaButti K."/>
            <person name="Andreopoulos B."/>
            <person name="Lipzen A."/>
            <person name="Chen C."/>
            <person name="Yan M."/>
            <person name="Daum C."/>
            <person name="Ng V."/>
            <person name="Clum A."/>
            <person name="Steindorff A."/>
            <person name="Ohm R.A."/>
            <person name="Martin F."/>
            <person name="Silar P."/>
            <person name="Natvig D.O."/>
            <person name="Lalanne C."/>
            <person name="Gautier V."/>
            <person name="Ament-Velasquez S.L."/>
            <person name="Kruys A."/>
            <person name="Hutchinson M.I."/>
            <person name="Powell A.J."/>
            <person name="Barry K."/>
            <person name="Miller A.N."/>
            <person name="Grigoriev I.V."/>
            <person name="Debuchy R."/>
            <person name="Gladieux P."/>
            <person name="Hiltunen Thoren M."/>
            <person name="Johannesson H."/>
        </authorList>
    </citation>
    <scope>NUCLEOTIDE SEQUENCE</scope>
    <source>
        <strain evidence="1">CBS 958.72</strain>
    </source>
</reference>
<name>A0AAE0N6B4_9PEZI</name>
<comment type="caution">
    <text evidence="1">The sequence shown here is derived from an EMBL/GenBank/DDBJ whole genome shotgun (WGS) entry which is preliminary data.</text>
</comment>
<evidence type="ECO:0000313" key="1">
    <source>
        <dbReference type="EMBL" id="KAK3371788.1"/>
    </source>
</evidence>
<dbReference type="Proteomes" id="UP001287356">
    <property type="component" value="Unassembled WGS sequence"/>
</dbReference>
<dbReference type="AlphaFoldDB" id="A0AAE0N6B4"/>
<gene>
    <name evidence="1" type="ORF">B0T24DRAFT_650609</name>
</gene>
<reference evidence="1" key="2">
    <citation type="submission" date="2023-06" db="EMBL/GenBank/DDBJ databases">
        <authorList>
            <consortium name="Lawrence Berkeley National Laboratory"/>
            <person name="Haridas S."/>
            <person name="Hensen N."/>
            <person name="Bonometti L."/>
            <person name="Westerberg I."/>
            <person name="Brannstrom I.O."/>
            <person name="Guillou S."/>
            <person name="Cros-Aarteil S."/>
            <person name="Calhoun S."/>
            <person name="Kuo A."/>
            <person name="Mondo S."/>
            <person name="Pangilinan J."/>
            <person name="Riley R."/>
            <person name="Labutti K."/>
            <person name="Andreopoulos B."/>
            <person name="Lipzen A."/>
            <person name="Chen C."/>
            <person name="Yanf M."/>
            <person name="Daum C."/>
            <person name="Ng V."/>
            <person name="Clum A."/>
            <person name="Steindorff A."/>
            <person name="Ohm R."/>
            <person name="Martin F."/>
            <person name="Silar P."/>
            <person name="Natvig D."/>
            <person name="Lalanne C."/>
            <person name="Gautier V."/>
            <person name="Ament-Velasquez S.L."/>
            <person name="Kruys A."/>
            <person name="Hutchinson M.I."/>
            <person name="Powell A.J."/>
            <person name="Barry K."/>
            <person name="Miller A.N."/>
            <person name="Grigoriev I.V."/>
            <person name="Debuchy R."/>
            <person name="Gladieux P."/>
            <person name="Thoren M.H."/>
            <person name="Johannesson H."/>
        </authorList>
    </citation>
    <scope>NUCLEOTIDE SEQUENCE</scope>
    <source>
        <strain evidence="1">CBS 958.72</strain>
    </source>
</reference>
<proteinExistence type="predicted"/>
<keyword evidence="2" id="KW-1185">Reference proteome</keyword>
<sequence>MAAAVQDLLSQHSTNSVKITGYKTGTDKAIIADFEGPLLLDYDDDAVRWAHPAFPPNKRQWRLETEEGCSDWFKAEVSNVVLAAWTDYPALLQVSHAEAFSDISSSETVDLSYTFTHLNRKVPVVCRQVPVPPDILLDGGWLLMLQFRAESPGNIKDPGCEIDCWLVPRGFRRCQSYHWPAAAPTRVGGLRSEPDREFFSGRPVWKVDGESHSQHPGGFRRAINPVHGAFYWTHSDQSLLPVGQVLWDTRALWHRRQDAAAAGPVGSSQGYEGQEAENT</sequence>
<evidence type="ECO:0000313" key="2">
    <source>
        <dbReference type="Proteomes" id="UP001287356"/>
    </source>
</evidence>
<organism evidence="1 2">
    <name type="scientific">Lasiosphaeria ovina</name>
    <dbReference type="NCBI Taxonomy" id="92902"/>
    <lineage>
        <taxon>Eukaryota</taxon>
        <taxon>Fungi</taxon>
        <taxon>Dikarya</taxon>
        <taxon>Ascomycota</taxon>
        <taxon>Pezizomycotina</taxon>
        <taxon>Sordariomycetes</taxon>
        <taxon>Sordariomycetidae</taxon>
        <taxon>Sordariales</taxon>
        <taxon>Lasiosphaeriaceae</taxon>
        <taxon>Lasiosphaeria</taxon>
    </lineage>
</organism>
<dbReference type="EMBL" id="JAULSN010000005">
    <property type="protein sequence ID" value="KAK3371788.1"/>
    <property type="molecule type" value="Genomic_DNA"/>
</dbReference>
<accession>A0AAE0N6B4</accession>
<protein>
    <submittedName>
        <fullName evidence="1">Uncharacterized protein</fullName>
    </submittedName>
</protein>